<keyword evidence="1" id="KW-0812">Transmembrane</keyword>
<evidence type="ECO:0000313" key="3">
    <source>
        <dbReference type="Proteomes" id="UP000002275"/>
    </source>
</evidence>
<proteinExistence type="predicted"/>
<dbReference type="KEGG" id="vvu:VV1_1703"/>
<reference evidence="3" key="1">
    <citation type="submission" date="2002-12" db="EMBL/GenBank/DDBJ databases">
        <title>Complete genome sequence of Vibrio vulnificus CMCP6.</title>
        <authorList>
            <person name="Rhee J.H."/>
            <person name="Kim S.Y."/>
            <person name="Chung S.S."/>
            <person name="Kim J.J."/>
            <person name="Moon Y.H."/>
            <person name="Jeong H."/>
            <person name="Choy H.E."/>
        </authorList>
    </citation>
    <scope>NUCLEOTIDE SEQUENCE [LARGE SCALE GENOMIC DNA]</scope>
    <source>
        <strain evidence="3">CMCP6</strain>
    </source>
</reference>
<evidence type="ECO:0000256" key="1">
    <source>
        <dbReference type="SAM" id="Phobius"/>
    </source>
</evidence>
<feature type="transmembrane region" description="Helical" evidence="1">
    <location>
        <begin position="66"/>
        <end position="84"/>
    </location>
</feature>
<dbReference type="EMBL" id="AE016795">
    <property type="protein sequence ID" value="AAO10119.2"/>
    <property type="molecule type" value="Genomic_DNA"/>
</dbReference>
<sequence length="246" mass="28969">MSIFYSLDEQAIKQEIAYKKERLSTEDILFSWVCTPKRFFVEEVFVFSMIIFPSLIFFFSASSWDGVFFAFFITVFMILFGLYMRFTVFQPKTYCYELTKVGIRYTIEENVHENFYKFSRAGGKLAAFVSVIAVIFLGPLALAGAGAGLLHARAMSNHRKRTEYEEYIIPNSFRVRYQHSRQQVALNPRFELEMQEIGVWEMTSPPGIHIDKSDLYKLFYYLKKEFDVIDIKEVNSFKELKLEYLN</sequence>
<keyword evidence="1" id="KW-1133">Transmembrane helix</keyword>
<accession>A0A3Q0L404</accession>
<dbReference type="RefSeq" id="WP_011079622.1">
    <property type="nucleotide sequence ID" value="NC_004459.3"/>
</dbReference>
<reference evidence="2 3" key="3">
    <citation type="journal article" date="2011" name="Mol. Syst. Biol.">
        <title>Integrative genome-scale metabolic analysis of Vibrio vulnificus for drug targeting and discovery.</title>
        <authorList>
            <person name="Kim H.U."/>
            <person name="Kim S.Y."/>
            <person name="Jeong H."/>
            <person name="Kim T.Y."/>
            <person name="Kim J.J."/>
            <person name="Choy H.E."/>
            <person name="Yi K.Y."/>
            <person name="Rhee J.H."/>
            <person name="Lee S.Y."/>
        </authorList>
    </citation>
    <scope>NUCLEOTIDE SEQUENCE [LARGE SCALE GENOMIC DNA]</scope>
    <source>
        <strain evidence="2 3">CMCP6</strain>
    </source>
</reference>
<reference evidence="2 3" key="2">
    <citation type="journal article" date="2003" name="Infect. Immun.">
        <title>Characterization and pathogenic significance of Vibrio vulnificus antigens preferentially expressed in septicemic patients.</title>
        <authorList>
            <person name="Kim Y.R."/>
            <person name="Lee S.E."/>
            <person name="Kim C.M."/>
            <person name="Kim S.Y."/>
            <person name="Shin E.K."/>
            <person name="Shin D.H."/>
            <person name="Chung S.S."/>
            <person name="Choy H.E."/>
            <person name="Progulske-Fox A."/>
            <person name="Hillman J.D."/>
            <person name="Handfield M."/>
            <person name="Rhee J.H."/>
        </authorList>
    </citation>
    <scope>NUCLEOTIDE SEQUENCE [LARGE SCALE GENOMIC DNA]</scope>
    <source>
        <strain evidence="2 3">CMCP6</strain>
    </source>
</reference>
<gene>
    <name evidence="2" type="ordered locus">VV1_1703</name>
</gene>
<protein>
    <submittedName>
        <fullName evidence="2">Uncharacterized protein</fullName>
    </submittedName>
</protein>
<feature type="transmembrane region" description="Helical" evidence="1">
    <location>
        <begin position="125"/>
        <end position="150"/>
    </location>
</feature>
<feature type="transmembrane region" description="Helical" evidence="1">
    <location>
        <begin position="39"/>
        <end position="59"/>
    </location>
</feature>
<dbReference type="Proteomes" id="UP000002275">
    <property type="component" value="Chromosome I"/>
</dbReference>
<dbReference type="AlphaFoldDB" id="A0A3Q0L404"/>
<evidence type="ECO:0000313" key="2">
    <source>
        <dbReference type="EMBL" id="AAO10119.2"/>
    </source>
</evidence>
<keyword evidence="1" id="KW-0472">Membrane</keyword>
<organism evidence="2 3">
    <name type="scientific">Vibrio vulnificus (strain CMCP6)</name>
    <dbReference type="NCBI Taxonomy" id="216895"/>
    <lineage>
        <taxon>Bacteria</taxon>
        <taxon>Pseudomonadati</taxon>
        <taxon>Pseudomonadota</taxon>
        <taxon>Gammaproteobacteria</taxon>
        <taxon>Vibrionales</taxon>
        <taxon>Vibrionaceae</taxon>
        <taxon>Vibrio</taxon>
    </lineage>
</organism>
<name>A0A3Q0L404_VIBVU</name>